<organism evidence="3 4">
    <name type="scientific">Neolamprologus brichardi</name>
    <name type="common">Fairy cichlid</name>
    <name type="synonym">Lamprologus brichardi</name>
    <dbReference type="NCBI Taxonomy" id="32507"/>
    <lineage>
        <taxon>Eukaryota</taxon>
        <taxon>Metazoa</taxon>
        <taxon>Chordata</taxon>
        <taxon>Craniata</taxon>
        <taxon>Vertebrata</taxon>
        <taxon>Euteleostomi</taxon>
        <taxon>Actinopterygii</taxon>
        <taxon>Neopterygii</taxon>
        <taxon>Teleostei</taxon>
        <taxon>Neoteleostei</taxon>
        <taxon>Acanthomorphata</taxon>
        <taxon>Ovalentaria</taxon>
        <taxon>Cichlomorphae</taxon>
        <taxon>Cichliformes</taxon>
        <taxon>Cichlidae</taxon>
        <taxon>African cichlids</taxon>
        <taxon>Pseudocrenilabrinae</taxon>
        <taxon>Lamprologini</taxon>
        <taxon>Neolamprologus</taxon>
    </lineage>
</organism>
<dbReference type="Pfam" id="PF13516">
    <property type="entry name" value="LRR_6"/>
    <property type="match status" value="2"/>
</dbReference>
<dbReference type="GeneTree" id="ENSGT01090000260215"/>
<reference evidence="3" key="1">
    <citation type="submission" date="2025-08" db="UniProtKB">
        <authorList>
            <consortium name="Ensembl"/>
        </authorList>
    </citation>
    <scope>IDENTIFICATION</scope>
</reference>
<proteinExistence type="predicted"/>
<reference evidence="3" key="2">
    <citation type="submission" date="2025-09" db="UniProtKB">
        <authorList>
            <consortium name="Ensembl"/>
        </authorList>
    </citation>
    <scope>IDENTIFICATION</scope>
</reference>
<evidence type="ECO:0000313" key="4">
    <source>
        <dbReference type="Proteomes" id="UP000261580"/>
    </source>
</evidence>
<dbReference type="SMART" id="SM00368">
    <property type="entry name" value="LRR_RI"/>
    <property type="match status" value="2"/>
</dbReference>
<accession>A0A3Q4H445</accession>
<keyword evidence="1" id="KW-0433">Leucine-rich repeat</keyword>
<keyword evidence="4" id="KW-1185">Reference proteome</keyword>
<dbReference type="Bgee" id="ENSNBRG00000011357">
    <property type="expression patterns" value="Expressed in blood and 4 other cell types or tissues"/>
</dbReference>
<evidence type="ECO:0000256" key="1">
    <source>
        <dbReference type="ARBA" id="ARBA00022614"/>
    </source>
</evidence>
<dbReference type="InterPro" id="IPR032675">
    <property type="entry name" value="LRR_dom_sf"/>
</dbReference>
<dbReference type="Proteomes" id="UP000261580">
    <property type="component" value="Unassembled WGS sequence"/>
</dbReference>
<sequence>QSSSLRELDLSDNDLFYKECPFLGHVLIFRLSLCNLSERSCKDLSSVLSLRELDLSNSDLQDSGVKILSVGLKNPQCKLETLRSKFRILH</sequence>
<name>A0A3Q4H445_NEOBR</name>
<dbReference type="Gene3D" id="3.80.10.10">
    <property type="entry name" value="Ribonuclease Inhibitor"/>
    <property type="match status" value="1"/>
</dbReference>
<evidence type="ECO:0000313" key="3">
    <source>
        <dbReference type="Ensembl" id="ENSNBRP00000014678.1"/>
    </source>
</evidence>
<dbReference type="PANTHER" id="PTHR24106">
    <property type="entry name" value="NACHT, LRR AND CARD DOMAINS-CONTAINING"/>
    <property type="match status" value="1"/>
</dbReference>
<dbReference type="InterPro" id="IPR001611">
    <property type="entry name" value="Leu-rich_rpt"/>
</dbReference>
<dbReference type="AlphaFoldDB" id="A0A3Q4H445"/>
<dbReference type="Ensembl" id="ENSNBRT00000015074.1">
    <property type="protein sequence ID" value="ENSNBRP00000014678.1"/>
    <property type="gene ID" value="ENSNBRG00000011357.1"/>
</dbReference>
<protein>
    <submittedName>
        <fullName evidence="3">Uncharacterized protein</fullName>
    </submittedName>
</protein>
<dbReference type="InterPro" id="IPR051261">
    <property type="entry name" value="NLR"/>
</dbReference>
<keyword evidence="2" id="KW-0677">Repeat</keyword>
<dbReference type="SUPFAM" id="SSF52047">
    <property type="entry name" value="RNI-like"/>
    <property type="match status" value="1"/>
</dbReference>
<dbReference type="OMA" id="ASCRDIC"/>
<evidence type="ECO:0000256" key="2">
    <source>
        <dbReference type="ARBA" id="ARBA00022737"/>
    </source>
</evidence>